<evidence type="ECO:0000313" key="2">
    <source>
        <dbReference type="Proteomes" id="UP000005365"/>
    </source>
</evidence>
<reference evidence="1" key="1">
    <citation type="submission" date="2009-07" db="EMBL/GenBank/DDBJ databases">
        <authorList>
            <person name="Weinstock G."/>
            <person name="Sodergren E."/>
            <person name="Clifton S."/>
            <person name="Fulton L."/>
            <person name="Fulton B."/>
            <person name="Courtney L."/>
            <person name="Fronick C."/>
            <person name="Harrison M."/>
            <person name="Strong C."/>
            <person name="Farmer C."/>
            <person name="Delahaunty K."/>
            <person name="Markovic C."/>
            <person name="Hall O."/>
            <person name="Minx P."/>
            <person name="Tomlinson C."/>
            <person name="Mitreva M."/>
            <person name="Nelson J."/>
            <person name="Hou S."/>
            <person name="Wollam A."/>
            <person name="Pepin K.H."/>
            <person name="Johnson M."/>
            <person name="Bhonagiri V."/>
            <person name="Nash W.E."/>
            <person name="Warren W."/>
            <person name="Chinwalla A."/>
            <person name="Mardis E.R."/>
            <person name="Wilson R.K."/>
        </authorList>
    </citation>
    <scope>NUCLEOTIDE SEQUENCE [LARGE SCALE GENOMIC DNA]</scope>
    <source>
        <strain evidence="1">ATCC 29256</strain>
    </source>
</reference>
<protein>
    <submittedName>
        <fullName evidence="1">Uncharacterized protein</fullName>
    </submittedName>
</protein>
<gene>
    <name evidence="1" type="ORF">NEISICOT_01373</name>
</gene>
<dbReference type="AlphaFoldDB" id="C6M4C7"/>
<dbReference type="EMBL" id="ACKO02000007">
    <property type="protein sequence ID" value="EET44710.1"/>
    <property type="molecule type" value="Genomic_DNA"/>
</dbReference>
<dbReference type="RefSeq" id="WP_003757619.1">
    <property type="nucleotide sequence ID" value="NZ_ACKO02000007.1"/>
</dbReference>
<sequence>MKHFSIKKNLLKAAAAAAANNDPRHYINGVFLDKETGEIKATDGHVLCIIKHEELKEIDEDIFIPNIVLGAVLKDRESDIANIEIRDDCIAVGALEFKKPDTSDFPKTQRIEEYAKDPVMIEDVINQNLAIDISLIKKLDKCQKSLGFKHPIFFPFYLSNKNKDGGICSILFKFKNCRFYIMPTRAPEGGL</sequence>
<keyword evidence="2" id="KW-1185">Reference proteome</keyword>
<dbReference type="Gene3D" id="3.10.150.10">
    <property type="entry name" value="DNA Polymerase III, subunit A, domain 2"/>
    <property type="match status" value="1"/>
</dbReference>
<organism evidence="1 2">
    <name type="scientific">Neisseria sicca ATCC 29256</name>
    <dbReference type="NCBI Taxonomy" id="547045"/>
    <lineage>
        <taxon>Bacteria</taxon>
        <taxon>Pseudomonadati</taxon>
        <taxon>Pseudomonadota</taxon>
        <taxon>Betaproteobacteria</taxon>
        <taxon>Neisseriales</taxon>
        <taxon>Neisseriaceae</taxon>
        <taxon>Neisseria</taxon>
    </lineage>
</organism>
<name>C6M4C7_NEISI</name>
<dbReference type="Proteomes" id="UP000005365">
    <property type="component" value="Unassembled WGS sequence"/>
</dbReference>
<evidence type="ECO:0000313" key="1">
    <source>
        <dbReference type="EMBL" id="EET44710.1"/>
    </source>
</evidence>
<accession>C6M4C7</accession>
<comment type="caution">
    <text evidence="1">The sequence shown here is derived from an EMBL/GenBank/DDBJ whole genome shotgun (WGS) entry which is preliminary data.</text>
</comment>
<proteinExistence type="predicted"/>